<dbReference type="Proteomes" id="UP001054837">
    <property type="component" value="Unassembled WGS sequence"/>
</dbReference>
<feature type="compositionally biased region" description="Basic residues" evidence="1">
    <location>
        <begin position="55"/>
        <end position="65"/>
    </location>
</feature>
<comment type="caution">
    <text evidence="2">The sequence shown here is derived from an EMBL/GenBank/DDBJ whole genome shotgun (WGS) entry which is preliminary data.</text>
</comment>
<gene>
    <name evidence="2" type="ORF">CDAR_424221</name>
</gene>
<reference evidence="2 3" key="1">
    <citation type="submission" date="2021-06" db="EMBL/GenBank/DDBJ databases">
        <title>Caerostris darwini draft genome.</title>
        <authorList>
            <person name="Kono N."/>
            <person name="Arakawa K."/>
        </authorList>
    </citation>
    <scope>NUCLEOTIDE SEQUENCE [LARGE SCALE GENOMIC DNA]</scope>
</reference>
<evidence type="ECO:0000313" key="3">
    <source>
        <dbReference type="Proteomes" id="UP001054837"/>
    </source>
</evidence>
<evidence type="ECO:0000313" key="2">
    <source>
        <dbReference type="EMBL" id="GIY40167.1"/>
    </source>
</evidence>
<proteinExistence type="predicted"/>
<evidence type="ECO:0000256" key="1">
    <source>
        <dbReference type="SAM" id="MobiDB-lite"/>
    </source>
</evidence>
<keyword evidence="3" id="KW-1185">Reference proteome</keyword>
<dbReference type="AlphaFoldDB" id="A0AAV4T686"/>
<sequence length="125" mass="14478">MNYIVSVYKHTAPWVNGEFPLMIQRAQKSNLMGFAMLIIKARLSEKKTLKLAIPTKKKKSKKKERPSRVQGWSRTTYSNLPHPDRTFLFEIGPASGKVFVLREIKRNKGEKATTKNKLVFLLFQK</sequence>
<protein>
    <submittedName>
        <fullName evidence="2">Uncharacterized protein</fullName>
    </submittedName>
</protein>
<dbReference type="EMBL" id="BPLQ01008891">
    <property type="protein sequence ID" value="GIY40167.1"/>
    <property type="molecule type" value="Genomic_DNA"/>
</dbReference>
<organism evidence="2 3">
    <name type="scientific">Caerostris darwini</name>
    <dbReference type="NCBI Taxonomy" id="1538125"/>
    <lineage>
        <taxon>Eukaryota</taxon>
        <taxon>Metazoa</taxon>
        <taxon>Ecdysozoa</taxon>
        <taxon>Arthropoda</taxon>
        <taxon>Chelicerata</taxon>
        <taxon>Arachnida</taxon>
        <taxon>Araneae</taxon>
        <taxon>Araneomorphae</taxon>
        <taxon>Entelegynae</taxon>
        <taxon>Araneoidea</taxon>
        <taxon>Araneidae</taxon>
        <taxon>Caerostris</taxon>
    </lineage>
</organism>
<name>A0AAV4T686_9ARAC</name>
<accession>A0AAV4T686</accession>
<feature type="region of interest" description="Disordered" evidence="1">
    <location>
        <begin position="53"/>
        <end position="78"/>
    </location>
</feature>